<feature type="transmembrane region" description="Helical" evidence="3">
    <location>
        <begin position="9"/>
        <end position="28"/>
    </location>
</feature>
<keyword evidence="1 4" id="KW-0378">Hydrolase</keyword>
<dbReference type="Proteomes" id="UP000285693">
    <property type="component" value="Unassembled WGS sequence"/>
</dbReference>
<dbReference type="AlphaFoldDB" id="A0A3R5XPX7"/>
<dbReference type="InterPro" id="IPR005754">
    <property type="entry name" value="Sortase"/>
</dbReference>
<gene>
    <name evidence="4" type="primary">srtB</name>
    <name evidence="4" type="ORF">DWW65_00110</name>
</gene>
<dbReference type="RefSeq" id="WP_117822671.1">
    <property type="nucleotide sequence ID" value="NZ_QRXY01000001.1"/>
</dbReference>
<dbReference type="InterPro" id="IPR023365">
    <property type="entry name" value="Sortase_dom-sf"/>
</dbReference>
<evidence type="ECO:0000313" key="4">
    <source>
        <dbReference type="EMBL" id="RGU47549.1"/>
    </source>
</evidence>
<keyword evidence="3" id="KW-0472">Membrane</keyword>
<reference evidence="4 5" key="1">
    <citation type="submission" date="2018-08" db="EMBL/GenBank/DDBJ databases">
        <title>A genome reference for cultivated species of the human gut microbiota.</title>
        <authorList>
            <person name="Zou Y."/>
            <person name="Xue W."/>
            <person name="Luo G."/>
        </authorList>
    </citation>
    <scope>NUCLEOTIDE SEQUENCE [LARGE SCALE GENOMIC DNA]</scope>
    <source>
        <strain evidence="4 5">AF16-31</strain>
    </source>
</reference>
<name>A0A3R5XPX7_9FIRM</name>
<keyword evidence="3" id="KW-0812">Transmembrane</keyword>
<accession>A0A3R5XPX7</accession>
<feature type="active site" description="Proton donor/acceptor" evidence="2">
    <location>
        <position position="146"/>
    </location>
</feature>
<keyword evidence="3" id="KW-1133">Transmembrane helix</keyword>
<dbReference type="NCBIfam" id="TIGR03064">
    <property type="entry name" value="sortase_srtB"/>
    <property type="match status" value="1"/>
</dbReference>
<dbReference type="SUPFAM" id="SSF63817">
    <property type="entry name" value="Sortase"/>
    <property type="match status" value="1"/>
</dbReference>
<dbReference type="CDD" id="cd05826">
    <property type="entry name" value="Sortase_B"/>
    <property type="match status" value="1"/>
</dbReference>
<sequence>MRKKNSYRWLIWIFLAVILIGVALWNILPPYIDRWQSTKDYEKLAEEYVSDESEPDDGKQKKKDWWSTDIKVEFDQLKTENPDGIGWIRFDDQNELGINYPIVHSGDNEKYLRKDIHGNKHIAGSIFLEGLNQSDFSDLYNIIYGHNMNNGSMFGSLKKYKDEGFWKKNQYFMVYTESTAYRYQIFSYEDAVNGGNVYKVGYQPGEEYQTFIDEMVKDSDFDTGIRQKSTNKILTLSTCTGNGYSKRFAVHAVCIDTQTTDQTKLKETDD</sequence>
<dbReference type="EC" id="3.4.22.71" evidence="4"/>
<evidence type="ECO:0000256" key="2">
    <source>
        <dbReference type="PIRSR" id="PIRSR605754-1"/>
    </source>
</evidence>
<dbReference type="Pfam" id="PF04203">
    <property type="entry name" value="Sortase"/>
    <property type="match status" value="1"/>
</dbReference>
<protein>
    <submittedName>
        <fullName evidence="4">SrtB family sortase</fullName>
        <ecNumber evidence="4">3.4.22.71</ecNumber>
    </submittedName>
</protein>
<feature type="active site" description="Acyl-thioester intermediate" evidence="2">
    <location>
        <position position="239"/>
    </location>
</feature>
<organism evidence="4 5">
    <name type="scientific">Coprococcus comes</name>
    <dbReference type="NCBI Taxonomy" id="410072"/>
    <lineage>
        <taxon>Bacteria</taxon>
        <taxon>Bacillati</taxon>
        <taxon>Bacillota</taxon>
        <taxon>Clostridia</taxon>
        <taxon>Lachnospirales</taxon>
        <taxon>Lachnospiraceae</taxon>
        <taxon>Coprococcus</taxon>
    </lineage>
</organism>
<evidence type="ECO:0000313" key="5">
    <source>
        <dbReference type="Proteomes" id="UP000285693"/>
    </source>
</evidence>
<evidence type="ECO:0000256" key="1">
    <source>
        <dbReference type="ARBA" id="ARBA00022801"/>
    </source>
</evidence>
<dbReference type="Gene3D" id="2.40.260.10">
    <property type="entry name" value="Sortase"/>
    <property type="match status" value="1"/>
</dbReference>
<evidence type="ECO:0000256" key="3">
    <source>
        <dbReference type="SAM" id="Phobius"/>
    </source>
</evidence>
<dbReference type="GO" id="GO:0016787">
    <property type="term" value="F:hydrolase activity"/>
    <property type="evidence" value="ECO:0007669"/>
    <property type="project" value="UniProtKB-KW"/>
</dbReference>
<comment type="caution">
    <text evidence="4">The sequence shown here is derived from an EMBL/GenBank/DDBJ whole genome shotgun (WGS) entry which is preliminary data.</text>
</comment>
<dbReference type="EMBL" id="QRXY01000001">
    <property type="protein sequence ID" value="RGU47549.1"/>
    <property type="molecule type" value="Genomic_DNA"/>
</dbReference>
<dbReference type="InterPro" id="IPR009835">
    <property type="entry name" value="SrtB"/>
</dbReference>
<proteinExistence type="predicted"/>